<feature type="domain" description="Cupin type-2" evidence="1">
    <location>
        <begin position="30"/>
        <end position="99"/>
    </location>
</feature>
<dbReference type="SUPFAM" id="SSF51182">
    <property type="entry name" value="RmlC-like cupins"/>
    <property type="match status" value="1"/>
</dbReference>
<dbReference type="InterPro" id="IPR011051">
    <property type="entry name" value="RmlC_Cupin_sf"/>
</dbReference>
<reference evidence="2 3" key="1">
    <citation type="submission" date="2023-01" db="EMBL/GenBank/DDBJ databases">
        <title>Minimal conservation of predation-associated metabolite biosynthetic gene clusters underscores biosynthetic potential of Myxococcota including descriptions for ten novel species: Archangium lansinium sp. nov., Myxococcus landrumus sp. nov., Nannocystis bai.</title>
        <authorList>
            <person name="Ahearne A."/>
            <person name="Stevens C."/>
            <person name="Dowd S."/>
        </authorList>
    </citation>
    <scope>NUCLEOTIDE SEQUENCE [LARGE SCALE GENOMIC DNA]</scope>
    <source>
        <strain evidence="2 3">WIWO2</strain>
    </source>
</reference>
<evidence type="ECO:0000313" key="2">
    <source>
        <dbReference type="EMBL" id="MDC0684407.1"/>
    </source>
</evidence>
<organism evidence="2 3">
    <name type="scientific">Sorangium atrum</name>
    <dbReference type="NCBI Taxonomy" id="2995308"/>
    <lineage>
        <taxon>Bacteria</taxon>
        <taxon>Pseudomonadati</taxon>
        <taxon>Myxococcota</taxon>
        <taxon>Polyangia</taxon>
        <taxon>Polyangiales</taxon>
        <taxon>Polyangiaceae</taxon>
        <taxon>Sorangium</taxon>
    </lineage>
</organism>
<dbReference type="PANTHER" id="PTHR36156">
    <property type="entry name" value="SLR2101 PROTEIN"/>
    <property type="match status" value="1"/>
</dbReference>
<proteinExistence type="predicted"/>
<evidence type="ECO:0000313" key="3">
    <source>
        <dbReference type="Proteomes" id="UP001217485"/>
    </source>
</evidence>
<dbReference type="Pfam" id="PF07883">
    <property type="entry name" value="Cupin_2"/>
    <property type="match status" value="1"/>
</dbReference>
<protein>
    <submittedName>
        <fullName evidence="2">Cupin domain-containing protein</fullName>
    </submittedName>
</protein>
<accession>A0ABT5CD88</accession>
<dbReference type="InterPro" id="IPR013096">
    <property type="entry name" value="Cupin_2"/>
</dbReference>
<dbReference type="CDD" id="cd02236">
    <property type="entry name" value="cupin_CV2614-like"/>
    <property type="match status" value="1"/>
</dbReference>
<dbReference type="EMBL" id="JAQNDK010000005">
    <property type="protein sequence ID" value="MDC0684407.1"/>
    <property type="molecule type" value="Genomic_DNA"/>
</dbReference>
<comment type="caution">
    <text evidence="2">The sequence shown here is derived from an EMBL/GenBank/DDBJ whole genome shotgun (WGS) entry which is preliminary data.</text>
</comment>
<dbReference type="InterPro" id="IPR047142">
    <property type="entry name" value="OryJ/VirC-like"/>
</dbReference>
<dbReference type="InterPro" id="IPR014710">
    <property type="entry name" value="RmlC-like_jellyroll"/>
</dbReference>
<dbReference type="RefSeq" id="WP_272102533.1">
    <property type="nucleotide sequence ID" value="NZ_JAQNDK010000005.1"/>
</dbReference>
<keyword evidence="3" id="KW-1185">Reference proteome</keyword>
<evidence type="ECO:0000259" key="1">
    <source>
        <dbReference type="Pfam" id="PF07883"/>
    </source>
</evidence>
<dbReference type="Proteomes" id="UP001217485">
    <property type="component" value="Unassembled WGS sequence"/>
</dbReference>
<sequence>MEIIAKGEASWDGAALPAYPTTTPEITVARITIPPRGALPVHKHPIINAAYLVSGAVTIVAESGRERQLRAGDAIIELVDAWHTGRNDGDEPAVFVVVYAGSPGIPLSVNK</sequence>
<dbReference type="PANTHER" id="PTHR36156:SF2">
    <property type="entry name" value="CUPIN TYPE-2 DOMAIN-CONTAINING PROTEIN"/>
    <property type="match status" value="1"/>
</dbReference>
<name>A0ABT5CD88_9BACT</name>
<gene>
    <name evidence="2" type="ORF">POL72_42185</name>
</gene>
<dbReference type="Gene3D" id="2.60.120.10">
    <property type="entry name" value="Jelly Rolls"/>
    <property type="match status" value="1"/>
</dbReference>